<feature type="signal peptide" evidence="8">
    <location>
        <begin position="1"/>
        <end position="27"/>
    </location>
</feature>
<keyword evidence="8" id="KW-0732">Signal</keyword>
<dbReference type="Gene3D" id="2.60.40.1120">
    <property type="entry name" value="Carboxypeptidase-like, regulatory domain"/>
    <property type="match status" value="1"/>
</dbReference>
<evidence type="ECO:0000256" key="1">
    <source>
        <dbReference type="ARBA" id="ARBA00004571"/>
    </source>
</evidence>
<reference evidence="11" key="1">
    <citation type="submission" date="2017-02" db="EMBL/GenBank/DDBJ databases">
        <authorList>
            <person name="Varghese N."/>
            <person name="Submissions S."/>
        </authorList>
    </citation>
    <scope>NUCLEOTIDE SEQUENCE [LARGE SCALE GENOMIC DNA]</scope>
    <source>
        <strain evidence="11">DSM 22270</strain>
    </source>
</reference>
<gene>
    <name evidence="10" type="ORF">SAMN05660293_01499</name>
</gene>
<accession>A0A1T5DBU4</accession>
<feature type="domain" description="TonB-dependent receptor plug" evidence="9">
    <location>
        <begin position="237"/>
        <end position="359"/>
    </location>
</feature>
<evidence type="ECO:0000313" key="10">
    <source>
        <dbReference type="EMBL" id="SKB68993.1"/>
    </source>
</evidence>
<dbReference type="EMBL" id="FUZA01000002">
    <property type="protein sequence ID" value="SKB68993.1"/>
    <property type="molecule type" value="Genomic_DNA"/>
</dbReference>
<dbReference type="FunFam" id="2.170.130.10:FF:000008">
    <property type="entry name" value="SusC/RagA family TonB-linked outer membrane protein"/>
    <property type="match status" value="1"/>
</dbReference>
<dbReference type="InterPro" id="IPR012910">
    <property type="entry name" value="Plug_dom"/>
</dbReference>
<dbReference type="Gene3D" id="2.170.130.10">
    <property type="entry name" value="TonB-dependent receptor, plug domain"/>
    <property type="match status" value="1"/>
</dbReference>
<dbReference type="InterPro" id="IPR039426">
    <property type="entry name" value="TonB-dep_rcpt-like"/>
</dbReference>
<dbReference type="Pfam" id="PF07715">
    <property type="entry name" value="Plug"/>
    <property type="match status" value="1"/>
</dbReference>
<evidence type="ECO:0000313" key="11">
    <source>
        <dbReference type="Proteomes" id="UP000190897"/>
    </source>
</evidence>
<keyword evidence="4 7" id="KW-0812">Transmembrane</keyword>
<dbReference type="NCBIfam" id="TIGR04056">
    <property type="entry name" value="OMP_RagA_SusC"/>
    <property type="match status" value="1"/>
</dbReference>
<dbReference type="Pfam" id="PF13715">
    <property type="entry name" value="CarbopepD_reg_2"/>
    <property type="match status" value="1"/>
</dbReference>
<keyword evidence="6 7" id="KW-0998">Cell outer membrane</keyword>
<keyword evidence="5 7" id="KW-0472">Membrane</keyword>
<dbReference type="InterPro" id="IPR023997">
    <property type="entry name" value="TonB-dep_OMP_SusC/RagA_CS"/>
</dbReference>
<keyword evidence="11" id="KW-1185">Reference proteome</keyword>
<keyword evidence="3 7" id="KW-1134">Transmembrane beta strand</keyword>
<dbReference type="SUPFAM" id="SSF56935">
    <property type="entry name" value="Porins"/>
    <property type="match status" value="1"/>
</dbReference>
<organism evidence="10 11">
    <name type="scientific">Dyadobacter psychrophilus</name>
    <dbReference type="NCBI Taxonomy" id="651661"/>
    <lineage>
        <taxon>Bacteria</taxon>
        <taxon>Pseudomonadati</taxon>
        <taxon>Bacteroidota</taxon>
        <taxon>Cytophagia</taxon>
        <taxon>Cytophagales</taxon>
        <taxon>Spirosomataceae</taxon>
        <taxon>Dyadobacter</taxon>
    </lineage>
</organism>
<dbReference type="NCBIfam" id="TIGR04057">
    <property type="entry name" value="SusC_RagA_signa"/>
    <property type="match status" value="1"/>
</dbReference>
<dbReference type="InterPro" id="IPR037066">
    <property type="entry name" value="Plug_dom_sf"/>
</dbReference>
<feature type="chain" id="PRO_5012052434" evidence="8">
    <location>
        <begin position="28"/>
        <end position="1143"/>
    </location>
</feature>
<dbReference type="Proteomes" id="UP000190897">
    <property type="component" value="Unassembled WGS sequence"/>
</dbReference>
<evidence type="ECO:0000256" key="6">
    <source>
        <dbReference type="ARBA" id="ARBA00023237"/>
    </source>
</evidence>
<dbReference type="GO" id="GO:0009279">
    <property type="term" value="C:cell outer membrane"/>
    <property type="evidence" value="ECO:0007669"/>
    <property type="project" value="UniProtKB-SubCell"/>
</dbReference>
<evidence type="ECO:0000256" key="8">
    <source>
        <dbReference type="SAM" id="SignalP"/>
    </source>
</evidence>
<dbReference type="Gene3D" id="2.40.170.20">
    <property type="entry name" value="TonB-dependent receptor, beta-barrel domain"/>
    <property type="match status" value="1"/>
</dbReference>
<proteinExistence type="inferred from homology"/>
<comment type="similarity">
    <text evidence="7">Belongs to the TonB-dependent receptor family.</text>
</comment>
<evidence type="ECO:0000256" key="4">
    <source>
        <dbReference type="ARBA" id="ARBA00022692"/>
    </source>
</evidence>
<dbReference type="InterPro" id="IPR008969">
    <property type="entry name" value="CarboxyPept-like_regulatory"/>
</dbReference>
<evidence type="ECO:0000256" key="7">
    <source>
        <dbReference type="PROSITE-ProRule" id="PRU01360"/>
    </source>
</evidence>
<protein>
    <submittedName>
        <fullName evidence="10">TonB-linked outer membrane protein, SusC/RagA family</fullName>
    </submittedName>
</protein>
<dbReference type="SUPFAM" id="SSF49464">
    <property type="entry name" value="Carboxypeptidase regulatory domain-like"/>
    <property type="match status" value="1"/>
</dbReference>
<dbReference type="STRING" id="651661.SAMN05660293_01499"/>
<evidence type="ECO:0000256" key="3">
    <source>
        <dbReference type="ARBA" id="ARBA00022452"/>
    </source>
</evidence>
<evidence type="ECO:0000259" key="9">
    <source>
        <dbReference type="Pfam" id="PF07715"/>
    </source>
</evidence>
<dbReference type="AlphaFoldDB" id="A0A1T5DBU4"/>
<dbReference type="PROSITE" id="PS52016">
    <property type="entry name" value="TONB_DEPENDENT_REC_3"/>
    <property type="match status" value="1"/>
</dbReference>
<evidence type="ECO:0000256" key="5">
    <source>
        <dbReference type="ARBA" id="ARBA00023136"/>
    </source>
</evidence>
<evidence type="ECO:0000256" key="2">
    <source>
        <dbReference type="ARBA" id="ARBA00022448"/>
    </source>
</evidence>
<comment type="subcellular location">
    <subcellularLocation>
        <location evidence="1 7">Cell outer membrane</location>
        <topology evidence="1 7">Multi-pass membrane protein</topology>
    </subcellularLocation>
</comment>
<dbReference type="InterPro" id="IPR023996">
    <property type="entry name" value="TonB-dep_OMP_SusC/RagA"/>
</dbReference>
<sequence>MQRNLQLKWCASLCILMKLTLAQFLFAVAFTSLTYATTESRAQEIMDRQVTIHARDAELKDVLRELEEQAEVKFAYSQKAIKADRTVNIHIVNQKLATALTTLFEPLHIAYQLTSGRILLTSPTNNVPAPAQQEQTEEAAMPAAELIKGKVTDETNAGLPGVSVVLRGTQKGTTTNKDGDFEIDIAQRAGAVLVFSFVGYKPQELSLDNRTSIAVVMEPENKSLEEIVVIGYGAVKKSDLTGSVSSIKSEAIREMPVTSVDQAIQSRAPGVQVTQTSGAPGGGISIRVRGANSINSGSEPLYVIDGFPMYPDNNALGTTGNRQPTNAMATINPNEIESIEILKDASATSIYGSRGANGVILITTKRGKEGQSSVDYDGSYSFQTIANEVNVLNGGDYARYINLLEKSQGGNPRYSDQQISQIGAGTDWWDVISRTGALSNHQLSFTGGTKGMRYAFVGNYLDNNGIIKNTDFNRYGFRMNLDNDFLKGKATLSNSWSFNRSSSSNVPTDRGGPGGIVISALGLDPTVGVYDANGGYQYASYDQRFLTNPLAEAMEGYDRDWTNRLFGTTALTFNIIEGLKFRTSIGVDLVNARRTTFYNNFTYLGRQNDRELQKANRNSNNLLNENILSYNKEIAAGQFLDVTLGYTYQKELNYFESNATRGLPSDDIEAVNMQNGSRPLVPNSGRVEWELLSYLGRVNYNFKDRYLLTFTLRRDGSSKFGPNNKWATFPSAAIGWRIVNEGFFKNSGLATVFDDFKLRASYGLTGNSQIPVYRSVAGLIPYNYVFGTTPALVSGYGPNRISNNDLKWESTSMLNVGLDFALLSNRLTLTVDAFENKTTDLLLDVSIPQSTGFSTIMLNSGSLSNKGLEFAASYKLMSSKAFTWDVSGNVSILRNKIVDLGKSTPFFAGTTSSHLGVLGSWVEAGNPIGVWRGYNYVGLFQSEEEGKTFSAKAGYPKYEDVNGDGKYTTDDFKIIGDPNPKLTWGANTTVKFKGFDVSVFFRGVHGNKVRNLQQSEMGDGVQKINQIGNILTDSWTPENTNAPRPVIDGRRDFISFRRSSFFIQDGSFVRLQNLSLGYTVPVNTKIIRHARVYVSGQNLLLFTKYKGFDPEVNNQGQNNLNRGDDYDAYPRARQYTVGINLGI</sequence>
<keyword evidence="2 7" id="KW-0813">Transport</keyword>
<dbReference type="InterPro" id="IPR036942">
    <property type="entry name" value="Beta-barrel_TonB_sf"/>
</dbReference>
<name>A0A1T5DBU4_9BACT</name>